<keyword evidence="1" id="KW-0812">Transmembrane</keyword>
<accession>A0A565CC24</accession>
<dbReference type="AlphaFoldDB" id="A0A565CC24"/>
<evidence type="ECO:0000313" key="2">
    <source>
        <dbReference type="EMBL" id="VVB11091.1"/>
    </source>
</evidence>
<reference evidence="2" key="1">
    <citation type="submission" date="2019-07" db="EMBL/GenBank/DDBJ databases">
        <authorList>
            <person name="Dittberner H."/>
        </authorList>
    </citation>
    <scope>NUCLEOTIDE SEQUENCE [LARGE SCALE GENOMIC DNA]</scope>
</reference>
<feature type="transmembrane region" description="Helical" evidence="1">
    <location>
        <begin position="71"/>
        <end position="94"/>
    </location>
</feature>
<protein>
    <submittedName>
        <fullName evidence="2">Uncharacterized protein</fullName>
    </submittedName>
</protein>
<proteinExistence type="predicted"/>
<keyword evidence="1" id="KW-0472">Membrane</keyword>
<sequence length="166" mass="18934">MIGLGPRYMDWWMRRSRRCPPNTRAKLSDEELTYLRNIAQALPYHVFLASLWSLHFVMVGASSSYTSPLCTWFVVASMSVFHGGGGYTLQVVALQSAIRSRRGDLSTNALSFWNSGLAITTTTTTIPMDFVLSFDRIVLLELKQEEIESSFIYFQWSHGSYDGRWT</sequence>
<evidence type="ECO:0000256" key="1">
    <source>
        <dbReference type="SAM" id="Phobius"/>
    </source>
</evidence>
<feature type="transmembrane region" description="Helical" evidence="1">
    <location>
        <begin position="44"/>
        <end position="65"/>
    </location>
</feature>
<dbReference type="EMBL" id="CABITT030000007">
    <property type="protein sequence ID" value="VVB11091.1"/>
    <property type="molecule type" value="Genomic_DNA"/>
</dbReference>
<organism evidence="2 3">
    <name type="scientific">Arabis nemorensis</name>
    <dbReference type="NCBI Taxonomy" id="586526"/>
    <lineage>
        <taxon>Eukaryota</taxon>
        <taxon>Viridiplantae</taxon>
        <taxon>Streptophyta</taxon>
        <taxon>Embryophyta</taxon>
        <taxon>Tracheophyta</taxon>
        <taxon>Spermatophyta</taxon>
        <taxon>Magnoliopsida</taxon>
        <taxon>eudicotyledons</taxon>
        <taxon>Gunneridae</taxon>
        <taxon>Pentapetalae</taxon>
        <taxon>rosids</taxon>
        <taxon>malvids</taxon>
        <taxon>Brassicales</taxon>
        <taxon>Brassicaceae</taxon>
        <taxon>Arabideae</taxon>
        <taxon>Arabis</taxon>
    </lineage>
</organism>
<name>A0A565CC24_9BRAS</name>
<gene>
    <name evidence="2" type="ORF">ANE_LOCUS21535</name>
</gene>
<comment type="caution">
    <text evidence="2">The sequence shown here is derived from an EMBL/GenBank/DDBJ whole genome shotgun (WGS) entry which is preliminary data.</text>
</comment>
<dbReference type="Proteomes" id="UP000489600">
    <property type="component" value="Unassembled WGS sequence"/>
</dbReference>
<keyword evidence="3" id="KW-1185">Reference proteome</keyword>
<evidence type="ECO:0000313" key="3">
    <source>
        <dbReference type="Proteomes" id="UP000489600"/>
    </source>
</evidence>
<keyword evidence="1" id="KW-1133">Transmembrane helix</keyword>